<evidence type="ECO:0000313" key="4">
    <source>
        <dbReference type="EMBL" id="MCE4540708.1"/>
    </source>
</evidence>
<dbReference type="GO" id="GO:0008168">
    <property type="term" value="F:methyltransferase activity"/>
    <property type="evidence" value="ECO:0007669"/>
    <property type="project" value="UniProtKB-KW"/>
</dbReference>
<feature type="domain" description="Methyltransferase" evidence="3">
    <location>
        <begin position="56"/>
        <end position="144"/>
    </location>
</feature>
<reference evidence="4 5" key="1">
    <citation type="submission" date="2021-12" db="EMBL/GenBank/DDBJ databases">
        <title>Genome seq of p7.</title>
        <authorList>
            <person name="Seo T."/>
        </authorList>
    </citation>
    <scope>NUCLEOTIDE SEQUENCE [LARGE SCALE GENOMIC DNA]</scope>
    <source>
        <strain evidence="4 5">P7</strain>
    </source>
</reference>
<dbReference type="InterPro" id="IPR029063">
    <property type="entry name" value="SAM-dependent_MTases_sf"/>
</dbReference>
<dbReference type="EMBL" id="JAJTWT010000021">
    <property type="protein sequence ID" value="MCE4540708.1"/>
    <property type="molecule type" value="Genomic_DNA"/>
</dbReference>
<sequence>MNHVVERTTSKPKSMSVGTDAFYRQNAHSYFERTFGVPMEHLYRPFLEELGEGARILDVGCGSGRDVKAFRSMGFQAFGIDPSPELLALASANVGPYFTSGRAETFKADAPFDAVWACASLLHLRRAQLHSTLRNLRDSLRPGGVFFATVQVGVGEHVQSDGRQYTYYGPAEFVDAVIESGLQVFRSWETGDAMRSDGPRWINVLARR</sequence>
<dbReference type="Proteomes" id="UP001201463">
    <property type="component" value="Unassembled WGS sequence"/>
</dbReference>
<dbReference type="SUPFAM" id="SSF53335">
    <property type="entry name" value="S-adenosyl-L-methionine-dependent methyltransferases"/>
    <property type="match status" value="1"/>
</dbReference>
<evidence type="ECO:0000256" key="2">
    <source>
        <dbReference type="ARBA" id="ARBA00022679"/>
    </source>
</evidence>
<dbReference type="RefSeq" id="WP_233395375.1">
    <property type="nucleotide sequence ID" value="NZ_JAJTWT010000021.1"/>
</dbReference>
<gene>
    <name evidence="4" type="ORF">LXT12_26085</name>
</gene>
<keyword evidence="1 4" id="KW-0489">Methyltransferase</keyword>
<dbReference type="CDD" id="cd02440">
    <property type="entry name" value="AdoMet_MTases"/>
    <property type="match status" value="1"/>
</dbReference>
<dbReference type="Gene3D" id="3.40.50.150">
    <property type="entry name" value="Vaccinia Virus protein VP39"/>
    <property type="match status" value="1"/>
</dbReference>
<dbReference type="PANTHER" id="PTHR43861">
    <property type="entry name" value="TRANS-ACONITATE 2-METHYLTRANSFERASE-RELATED"/>
    <property type="match status" value="1"/>
</dbReference>
<evidence type="ECO:0000259" key="3">
    <source>
        <dbReference type="Pfam" id="PF13649"/>
    </source>
</evidence>
<name>A0ABS8XNM2_9BURK</name>
<dbReference type="Pfam" id="PF13649">
    <property type="entry name" value="Methyltransf_25"/>
    <property type="match status" value="1"/>
</dbReference>
<dbReference type="GO" id="GO:0032259">
    <property type="term" value="P:methylation"/>
    <property type="evidence" value="ECO:0007669"/>
    <property type="project" value="UniProtKB-KW"/>
</dbReference>
<evidence type="ECO:0000256" key="1">
    <source>
        <dbReference type="ARBA" id="ARBA00022603"/>
    </source>
</evidence>
<evidence type="ECO:0000313" key="5">
    <source>
        <dbReference type="Proteomes" id="UP001201463"/>
    </source>
</evidence>
<keyword evidence="2" id="KW-0808">Transferase</keyword>
<organism evidence="4 5">
    <name type="scientific">Pelomonas caseinilytica</name>
    <dbReference type="NCBI Taxonomy" id="2906763"/>
    <lineage>
        <taxon>Bacteria</taxon>
        <taxon>Pseudomonadati</taxon>
        <taxon>Pseudomonadota</taxon>
        <taxon>Betaproteobacteria</taxon>
        <taxon>Burkholderiales</taxon>
        <taxon>Sphaerotilaceae</taxon>
        <taxon>Roseateles</taxon>
    </lineage>
</organism>
<dbReference type="InterPro" id="IPR041698">
    <property type="entry name" value="Methyltransf_25"/>
</dbReference>
<accession>A0ABS8XNM2</accession>
<comment type="caution">
    <text evidence="4">The sequence shown here is derived from an EMBL/GenBank/DDBJ whole genome shotgun (WGS) entry which is preliminary data.</text>
</comment>
<keyword evidence="5" id="KW-1185">Reference proteome</keyword>
<protein>
    <submittedName>
        <fullName evidence="4">Class I SAM-dependent methyltransferase</fullName>
    </submittedName>
</protein>
<proteinExistence type="predicted"/>
<dbReference type="PANTHER" id="PTHR43861:SF1">
    <property type="entry name" value="TRANS-ACONITATE 2-METHYLTRANSFERASE"/>
    <property type="match status" value="1"/>
</dbReference>